<dbReference type="PANTHER" id="PTHR10146:SF14">
    <property type="entry name" value="PYRIDOXAL PHOSPHATE HOMEOSTASIS PROTEIN"/>
    <property type="match status" value="1"/>
</dbReference>
<dbReference type="Pfam" id="PF01168">
    <property type="entry name" value="Ala_racemase_N"/>
    <property type="match status" value="1"/>
</dbReference>
<evidence type="ECO:0000256" key="2">
    <source>
        <dbReference type="HAMAP-Rule" id="MF_02087"/>
    </source>
</evidence>
<dbReference type="RefSeq" id="WP_119785649.1">
    <property type="nucleotide sequence ID" value="NZ_QYUQ01000002.1"/>
</dbReference>
<dbReference type="SUPFAM" id="SSF51419">
    <property type="entry name" value="PLP-binding barrel"/>
    <property type="match status" value="1"/>
</dbReference>
<dbReference type="EMBL" id="QYUQ01000002">
    <property type="protein sequence ID" value="RJG02189.1"/>
    <property type="molecule type" value="Genomic_DNA"/>
</dbReference>
<dbReference type="Proteomes" id="UP000266327">
    <property type="component" value="Unassembled WGS sequence"/>
</dbReference>
<dbReference type="PIRSF" id="PIRSF004848">
    <property type="entry name" value="YBL036c_PLPDEIII"/>
    <property type="match status" value="1"/>
</dbReference>
<dbReference type="NCBIfam" id="TIGR00044">
    <property type="entry name" value="YggS family pyridoxal phosphate-dependent enzyme"/>
    <property type="match status" value="1"/>
</dbReference>
<dbReference type="PROSITE" id="PS01211">
    <property type="entry name" value="UPF0001"/>
    <property type="match status" value="1"/>
</dbReference>
<comment type="cofactor">
    <cofactor evidence="3">
        <name>pyridoxal 5'-phosphate</name>
        <dbReference type="ChEBI" id="CHEBI:597326"/>
    </cofactor>
</comment>
<dbReference type="FunFam" id="3.20.20.10:FF:000004">
    <property type="entry name" value="Pyridoxal phosphate homeostasis protein"/>
    <property type="match status" value="1"/>
</dbReference>
<evidence type="ECO:0000313" key="7">
    <source>
        <dbReference type="Proteomes" id="UP000266327"/>
    </source>
</evidence>
<reference evidence="7" key="1">
    <citation type="submission" date="2018-09" db="EMBL/GenBank/DDBJ databases">
        <authorList>
            <person name="Zhu H."/>
        </authorList>
    </citation>
    <scope>NUCLEOTIDE SEQUENCE [LARGE SCALE GENOMIC DNA]</scope>
    <source>
        <strain evidence="7">K1S02-23</strain>
    </source>
</reference>
<feature type="modified residue" description="N6-(pyridoxal phosphate)lysine" evidence="2 3">
    <location>
        <position position="36"/>
    </location>
</feature>
<dbReference type="CDD" id="cd06824">
    <property type="entry name" value="PLPDE_III_Yggs_like"/>
    <property type="match status" value="1"/>
</dbReference>
<dbReference type="InterPro" id="IPR029066">
    <property type="entry name" value="PLP-binding_barrel"/>
</dbReference>
<evidence type="ECO:0000256" key="3">
    <source>
        <dbReference type="PIRSR" id="PIRSR004848-1"/>
    </source>
</evidence>
<accession>A0A3A3G604</accession>
<name>A0A3A3G604_9BURK</name>
<sequence>MSVIAQNLQAVQSRIALAARAVSREPHEVSLLAVSKTFGADDVAAAVAAGQAAFGENYLQEALDKMALLRELLPEAALAWHFIGPIQSNKTRPIAEHFDWVHSVDREKIAQRLSDQRPADLPPLNVCIQVNVSNEASKSGAQNDEAAAIARAVAAMPRLRLRGLMAIPEPTDDVAQQRAAFRQVRQLFESLRAEGLSLDTLSMGMSGDLEAAVAEGATIVRVGTAIFGRRDYSRQ</sequence>
<dbReference type="PANTHER" id="PTHR10146">
    <property type="entry name" value="PROLINE SYNTHETASE CO-TRANSCRIBED BACTERIAL HOMOLOG PROTEIN"/>
    <property type="match status" value="1"/>
</dbReference>
<dbReference type="OrthoDB" id="9804072at2"/>
<keyword evidence="7" id="KW-1185">Reference proteome</keyword>
<comment type="function">
    <text evidence="2">Pyridoxal 5'-phosphate (PLP)-binding protein, which is involved in PLP homeostasis.</text>
</comment>
<evidence type="ECO:0000313" key="6">
    <source>
        <dbReference type="EMBL" id="RJG02189.1"/>
    </source>
</evidence>
<dbReference type="InterPro" id="IPR001608">
    <property type="entry name" value="Ala_racemase_N"/>
</dbReference>
<dbReference type="AlphaFoldDB" id="A0A3A3G604"/>
<evidence type="ECO:0000256" key="4">
    <source>
        <dbReference type="RuleBase" id="RU004514"/>
    </source>
</evidence>
<proteinExistence type="inferred from homology"/>
<dbReference type="HAMAP" id="MF_02087">
    <property type="entry name" value="PLP_homeostasis"/>
    <property type="match status" value="1"/>
</dbReference>
<protein>
    <recommendedName>
        <fullName evidence="2">Pyridoxal phosphate homeostasis protein</fullName>
        <shortName evidence="2">PLP homeostasis protein</shortName>
    </recommendedName>
</protein>
<evidence type="ECO:0000256" key="1">
    <source>
        <dbReference type="ARBA" id="ARBA00022898"/>
    </source>
</evidence>
<dbReference type="Gene3D" id="3.20.20.10">
    <property type="entry name" value="Alanine racemase"/>
    <property type="match status" value="1"/>
</dbReference>
<organism evidence="6 7">
    <name type="scientific">Noviherbaspirillum sedimenti</name>
    <dbReference type="NCBI Taxonomy" id="2320865"/>
    <lineage>
        <taxon>Bacteria</taxon>
        <taxon>Pseudomonadati</taxon>
        <taxon>Pseudomonadota</taxon>
        <taxon>Betaproteobacteria</taxon>
        <taxon>Burkholderiales</taxon>
        <taxon>Oxalobacteraceae</taxon>
        <taxon>Noviherbaspirillum</taxon>
    </lineage>
</organism>
<gene>
    <name evidence="6" type="ORF">D3878_11870</name>
</gene>
<keyword evidence="1 2" id="KW-0663">Pyridoxal phosphate</keyword>
<dbReference type="InterPro" id="IPR011078">
    <property type="entry name" value="PyrdxlP_homeostasis"/>
</dbReference>
<feature type="domain" description="Alanine racemase N-terminal" evidence="5">
    <location>
        <begin position="7"/>
        <end position="229"/>
    </location>
</feature>
<dbReference type="GO" id="GO:0030170">
    <property type="term" value="F:pyridoxal phosphate binding"/>
    <property type="evidence" value="ECO:0007669"/>
    <property type="project" value="UniProtKB-UniRule"/>
</dbReference>
<comment type="caution">
    <text evidence="6">The sequence shown here is derived from an EMBL/GenBank/DDBJ whole genome shotgun (WGS) entry which is preliminary data.</text>
</comment>
<comment type="similarity">
    <text evidence="2 4">Belongs to the pyridoxal phosphate-binding protein YggS/PROSC family.</text>
</comment>
<evidence type="ECO:0000259" key="5">
    <source>
        <dbReference type="Pfam" id="PF01168"/>
    </source>
</evidence>